<dbReference type="EMBL" id="CM037156">
    <property type="protein sequence ID" value="KAH7836927.1"/>
    <property type="molecule type" value="Genomic_DNA"/>
</dbReference>
<organism evidence="1 2">
    <name type="scientific">Vaccinium darrowii</name>
    <dbReference type="NCBI Taxonomy" id="229202"/>
    <lineage>
        <taxon>Eukaryota</taxon>
        <taxon>Viridiplantae</taxon>
        <taxon>Streptophyta</taxon>
        <taxon>Embryophyta</taxon>
        <taxon>Tracheophyta</taxon>
        <taxon>Spermatophyta</taxon>
        <taxon>Magnoliopsida</taxon>
        <taxon>eudicotyledons</taxon>
        <taxon>Gunneridae</taxon>
        <taxon>Pentapetalae</taxon>
        <taxon>asterids</taxon>
        <taxon>Ericales</taxon>
        <taxon>Ericaceae</taxon>
        <taxon>Vaccinioideae</taxon>
        <taxon>Vaccinieae</taxon>
        <taxon>Vaccinium</taxon>
    </lineage>
</organism>
<gene>
    <name evidence="1" type="ORF">Vadar_007492</name>
</gene>
<evidence type="ECO:0000313" key="2">
    <source>
        <dbReference type="Proteomes" id="UP000828048"/>
    </source>
</evidence>
<reference evidence="1 2" key="1">
    <citation type="journal article" date="2021" name="Hortic Res">
        <title>High-quality reference genome and annotation aids understanding of berry development for evergreen blueberry (Vaccinium darrowii).</title>
        <authorList>
            <person name="Yu J."/>
            <person name="Hulse-Kemp A.M."/>
            <person name="Babiker E."/>
            <person name="Staton M."/>
        </authorList>
    </citation>
    <scope>NUCLEOTIDE SEQUENCE [LARGE SCALE GENOMIC DNA]</scope>
    <source>
        <strain evidence="2">cv. NJ 8807/NJ 8810</strain>
        <tissue evidence="1">Young leaf</tissue>
    </source>
</reference>
<keyword evidence="2" id="KW-1185">Reference proteome</keyword>
<proteinExistence type="predicted"/>
<dbReference type="Proteomes" id="UP000828048">
    <property type="component" value="Chromosome 6"/>
</dbReference>
<protein>
    <submittedName>
        <fullName evidence="1">Uncharacterized protein</fullName>
    </submittedName>
</protein>
<evidence type="ECO:0000313" key="1">
    <source>
        <dbReference type="EMBL" id="KAH7836927.1"/>
    </source>
</evidence>
<sequence length="164" mass="18961">MSGFFDLEEVGSHSSGSFIGSEFTEERLDIHPPLVLPPLPENRDRSGSILRLSNCVWMLGERRMERLLVGQFLDQDLEHAYGRGPWLIRGGLSVLDYWHMYDALEHIRVCRFAMWVPLHNLPFEAFTREAGEVMGQALGTDVTVDIDDFFPRQFRYLLVCLYHS</sequence>
<accession>A0ACB7X839</accession>
<name>A0ACB7X839_9ERIC</name>
<comment type="caution">
    <text evidence="1">The sequence shown here is derived from an EMBL/GenBank/DDBJ whole genome shotgun (WGS) entry which is preliminary data.</text>
</comment>